<keyword evidence="3" id="KW-1185">Reference proteome</keyword>
<dbReference type="GO" id="GO:0016491">
    <property type="term" value="F:oxidoreductase activity"/>
    <property type="evidence" value="ECO:0007669"/>
    <property type="project" value="UniProtKB-KW"/>
</dbReference>
<dbReference type="EMBL" id="CP033972">
    <property type="protein sequence ID" value="AZG43846.1"/>
    <property type="molecule type" value="Genomic_DNA"/>
</dbReference>
<dbReference type="InterPro" id="IPR018713">
    <property type="entry name" value="MPAB/Lcp_cat_dom"/>
</dbReference>
<sequence>MDSLNRRNFLKVGGTVGAAGAVAAVAPATPWTWSPAGSVPGTGSGLDPRKAWDPDGDTVVANLLDRGQVPEVNRLLRSWTKNGQPLPAGLPPELRDFMEHARQLPSWTDRGKLATAVRFNQKRGTYLGVLYGFASGMMSTVIPKEARAVYYSKGGADMKDRITKTAKLGYDIGSLNAYQPDGEMVVTCVKTRLAHASVRHLLPQSPYWVHAATEDKPISQADIMVTWHSLPTTVMRNLQKWKVPIAPDESEGFLHSWQVSAHMLGVEDQYIPASWHQADAQAKQVLDPILAPTPEGIKLANILLDLGMNLDLSLLSRPVLGALTRFMLGDQIAGWLQIPREPVWTPLLETAWGPYVAVREGLLNVGMPREAYWLFDEFLRQFVLFYMSELRMPINIEIPVLNNPRYN</sequence>
<accession>A0A3G8JFC5</accession>
<organism evidence="2 3">
    <name type="scientific">Gordonia insulae</name>
    <dbReference type="NCBI Taxonomy" id="2420509"/>
    <lineage>
        <taxon>Bacteria</taxon>
        <taxon>Bacillati</taxon>
        <taxon>Actinomycetota</taxon>
        <taxon>Actinomycetes</taxon>
        <taxon>Mycobacteriales</taxon>
        <taxon>Gordoniaceae</taxon>
        <taxon>Gordonia</taxon>
    </lineage>
</organism>
<name>A0A3G8JFC5_9ACTN</name>
<proteinExistence type="predicted"/>
<dbReference type="EC" id="1.13.-.-" evidence="2"/>
<dbReference type="NCBIfam" id="TIGR01409">
    <property type="entry name" value="TAT_signal_seq"/>
    <property type="match status" value="1"/>
</dbReference>
<dbReference type="OrthoDB" id="7614910at2"/>
<protein>
    <submittedName>
        <fullName evidence="2">Rubber oxygenase</fullName>
        <ecNumber evidence="2">1.13.-.-</ecNumber>
    </submittedName>
</protein>
<evidence type="ECO:0000313" key="3">
    <source>
        <dbReference type="Proteomes" id="UP000271469"/>
    </source>
</evidence>
<evidence type="ECO:0000259" key="1">
    <source>
        <dbReference type="Pfam" id="PF09995"/>
    </source>
</evidence>
<dbReference type="Proteomes" id="UP000271469">
    <property type="component" value="Chromosome"/>
</dbReference>
<dbReference type="InterPro" id="IPR037473">
    <property type="entry name" value="Lcp-like"/>
</dbReference>
<dbReference type="Pfam" id="PF09995">
    <property type="entry name" value="MPAB_Lcp_cat"/>
    <property type="match status" value="1"/>
</dbReference>
<dbReference type="AlphaFoldDB" id="A0A3G8JFC5"/>
<dbReference type="PANTHER" id="PTHR37539:SF1">
    <property type="entry name" value="ER-BOUND OXYGENASE MPAB_MPAB'_RUBBER OXYGENASE CATALYTIC DOMAIN-CONTAINING PROTEIN"/>
    <property type="match status" value="1"/>
</dbReference>
<dbReference type="RefSeq" id="WP_124706823.1">
    <property type="nucleotide sequence ID" value="NZ_CP033972.1"/>
</dbReference>
<feature type="domain" description="ER-bound oxygenase mpaB/mpaB'/Rubber oxygenase catalytic" evidence="1">
    <location>
        <begin position="129"/>
        <end position="349"/>
    </location>
</feature>
<dbReference type="InterPro" id="IPR019546">
    <property type="entry name" value="TAT_signal_bac_arc"/>
</dbReference>
<keyword evidence="2" id="KW-0560">Oxidoreductase</keyword>
<dbReference type="InterPro" id="IPR006311">
    <property type="entry name" value="TAT_signal"/>
</dbReference>
<evidence type="ECO:0000313" key="2">
    <source>
        <dbReference type="EMBL" id="AZG43846.1"/>
    </source>
</evidence>
<reference evidence="2 3" key="1">
    <citation type="submission" date="2018-11" db="EMBL/GenBank/DDBJ databases">
        <title>Gordonia insulae sp. nov., isolated from an island soil.</title>
        <authorList>
            <person name="Kim Y.S."/>
            <person name="Kim S.B."/>
        </authorList>
    </citation>
    <scope>NUCLEOTIDE SEQUENCE [LARGE SCALE GENOMIC DNA]</scope>
    <source>
        <strain evidence="2 3">MMS17-SY073</strain>
    </source>
</reference>
<dbReference type="KEGG" id="gom:D7316_00417"/>
<dbReference type="PANTHER" id="PTHR37539">
    <property type="entry name" value="SECRETED PROTEIN-RELATED"/>
    <property type="match status" value="1"/>
</dbReference>
<gene>
    <name evidence="2" type="primary">lcp_1</name>
    <name evidence="2" type="ORF">D7316_00417</name>
</gene>
<dbReference type="PROSITE" id="PS51318">
    <property type="entry name" value="TAT"/>
    <property type="match status" value="1"/>
</dbReference>